<evidence type="ECO:0000256" key="2">
    <source>
        <dbReference type="ARBA" id="ARBA00008814"/>
    </source>
</evidence>
<feature type="chain" id="PRO_5038917577" evidence="6">
    <location>
        <begin position="20"/>
        <end position="319"/>
    </location>
</feature>
<dbReference type="AlphaFoldDB" id="A0A417YCB3"/>
<dbReference type="PROSITE" id="PS50983">
    <property type="entry name" value="FE_B12_PBP"/>
    <property type="match status" value="1"/>
</dbReference>
<comment type="caution">
    <text evidence="8">The sequence shown here is derived from an EMBL/GenBank/DDBJ whole genome shotgun (WGS) entry which is preliminary data.</text>
</comment>
<name>A0A417YCB3_9BACI</name>
<dbReference type="PANTHER" id="PTHR30532">
    <property type="entry name" value="IRON III DICITRATE-BINDING PERIPLASMIC PROTEIN"/>
    <property type="match status" value="1"/>
</dbReference>
<evidence type="ECO:0000256" key="5">
    <source>
        <dbReference type="SAM" id="MobiDB-lite"/>
    </source>
</evidence>
<comment type="similarity">
    <text evidence="2">Belongs to the bacterial solute-binding protein 8 family.</text>
</comment>
<gene>
    <name evidence="8" type="ORF">D1B32_18125</name>
</gene>
<dbReference type="GO" id="GO:0005886">
    <property type="term" value="C:plasma membrane"/>
    <property type="evidence" value="ECO:0007669"/>
    <property type="project" value="UniProtKB-SubCell"/>
</dbReference>
<dbReference type="Gene3D" id="3.40.50.1980">
    <property type="entry name" value="Nitrogenase molybdenum iron protein domain"/>
    <property type="match status" value="2"/>
</dbReference>
<dbReference type="EMBL" id="QWEH01000015">
    <property type="protein sequence ID" value="RHW30231.1"/>
    <property type="molecule type" value="Genomic_DNA"/>
</dbReference>
<dbReference type="InterPro" id="IPR051313">
    <property type="entry name" value="Bact_iron-sidero_bind"/>
</dbReference>
<dbReference type="Proteomes" id="UP000285456">
    <property type="component" value="Unassembled WGS sequence"/>
</dbReference>
<reference evidence="8 9" key="1">
    <citation type="journal article" date="2007" name="Int. J. Syst. Evol. Microbiol.">
        <title>Oceanobacillus profundus sp. nov., isolated from a deep-sea sediment core.</title>
        <authorList>
            <person name="Kim Y.G."/>
            <person name="Choi D.H."/>
            <person name="Hyun S."/>
            <person name="Cho B.C."/>
        </authorList>
    </citation>
    <scope>NUCLEOTIDE SEQUENCE [LARGE SCALE GENOMIC DNA]</scope>
    <source>
        <strain evidence="8 9">DSM 18246</strain>
    </source>
</reference>
<accession>A0A417YCB3</accession>
<feature type="domain" description="Fe/B12 periplasmic-binding" evidence="7">
    <location>
        <begin position="63"/>
        <end position="319"/>
    </location>
</feature>
<dbReference type="GO" id="GO:1901678">
    <property type="term" value="P:iron coordination entity transport"/>
    <property type="evidence" value="ECO:0007669"/>
    <property type="project" value="UniProtKB-ARBA"/>
</dbReference>
<keyword evidence="3" id="KW-0813">Transport</keyword>
<dbReference type="PANTHER" id="PTHR30532:SF10">
    <property type="entry name" value="IRON-UPTAKE SYSTEM-BINDING PROTEIN"/>
    <property type="match status" value="1"/>
</dbReference>
<protein>
    <submittedName>
        <fullName evidence="8">Iron-uptake system-binding protein</fullName>
    </submittedName>
</protein>
<evidence type="ECO:0000313" key="9">
    <source>
        <dbReference type="Proteomes" id="UP000285456"/>
    </source>
</evidence>
<feature type="region of interest" description="Disordered" evidence="5">
    <location>
        <begin position="25"/>
        <end position="45"/>
    </location>
</feature>
<keyword evidence="4 6" id="KW-0732">Signal</keyword>
<dbReference type="PROSITE" id="PS51257">
    <property type="entry name" value="PROKAR_LIPOPROTEIN"/>
    <property type="match status" value="1"/>
</dbReference>
<comment type="subcellular location">
    <subcellularLocation>
        <location evidence="1">Cell membrane</location>
        <topology evidence="1">Lipid-anchor</topology>
    </subcellularLocation>
</comment>
<feature type="signal peptide" evidence="6">
    <location>
        <begin position="1"/>
        <end position="19"/>
    </location>
</feature>
<evidence type="ECO:0000256" key="3">
    <source>
        <dbReference type="ARBA" id="ARBA00022448"/>
    </source>
</evidence>
<evidence type="ECO:0000256" key="4">
    <source>
        <dbReference type="ARBA" id="ARBA00022729"/>
    </source>
</evidence>
<sequence>MKLKSRLCILLFISLLALGGCNTGDASKESEASVNGGEKSESDTREITYLGETYTVPVDVERIVITGAMEAMEDATALDVEPVGAITLGGEFPEVFKESMGQAESIGEKQEPNFEKILQLKPDVILGTTKFPEEVVSKLEQIAPTILVSHISTDWEDNLLLMGALNGKEKEAETLLSDYGQLVDTAKADLAEDFEDKTVVAIRVRAGKMFIYPEDVFFNPILYSELELNAPEAVKNAKAQEEISIEQLAEMNPDYIFMQVQQTGTQENEQAFEQLKQNSIIQNIDAFKEEQVYVNIVDSLLEGGSAFSKSEFVKALESN</sequence>
<dbReference type="SUPFAM" id="SSF53807">
    <property type="entry name" value="Helical backbone' metal receptor"/>
    <property type="match status" value="1"/>
</dbReference>
<organism evidence="8 9">
    <name type="scientific">Oceanobacillus profundus</name>
    <dbReference type="NCBI Taxonomy" id="372463"/>
    <lineage>
        <taxon>Bacteria</taxon>
        <taxon>Bacillati</taxon>
        <taxon>Bacillota</taxon>
        <taxon>Bacilli</taxon>
        <taxon>Bacillales</taxon>
        <taxon>Bacillaceae</taxon>
        <taxon>Oceanobacillus</taxon>
    </lineage>
</organism>
<proteinExistence type="inferred from homology"/>
<dbReference type="OrthoDB" id="26763at2"/>
<keyword evidence="9" id="KW-1185">Reference proteome</keyword>
<evidence type="ECO:0000256" key="6">
    <source>
        <dbReference type="SAM" id="SignalP"/>
    </source>
</evidence>
<dbReference type="InterPro" id="IPR002491">
    <property type="entry name" value="ABC_transptr_periplasmic_BD"/>
</dbReference>
<dbReference type="Pfam" id="PF01497">
    <property type="entry name" value="Peripla_BP_2"/>
    <property type="match status" value="1"/>
</dbReference>
<dbReference type="RefSeq" id="WP_118890053.1">
    <property type="nucleotide sequence ID" value="NZ_PHUT01000016.1"/>
</dbReference>
<dbReference type="GO" id="GO:0030288">
    <property type="term" value="C:outer membrane-bounded periplasmic space"/>
    <property type="evidence" value="ECO:0007669"/>
    <property type="project" value="TreeGrafter"/>
</dbReference>
<evidence type="ECO:0000256" key="1">
    <source>
        <dbReference type="ARBA" id="ARBA00004193"/>
    </source>
</evidence>
<evidence type="ECO:0000313" key="8">
    <source>
        <dbReference type="EMBL" id="RHW30231.1"/>
    </source>
</evidence>
<evidence type="ECO:0000259" key="7">
    <source>
        <dbReference type="PROSITE" id="PS50983"/>
    </source>
</evidence>